<dbReference type="EMBL" id="LR214951">
    <property type="protein sequence ID" value="VEU59402.1"/>
    <property type="molecule type" value="Genomic_DNA"/>
</dbReference>
<dbReference type="SUPFAM" id="SSF51445">
    <property type="entry name" value="(Trans)glycosidases"/>
    <property type="match status" value="1"/>
</dbReference>
<evidence type="ECO:0000259" key="2">
    <source>
        <dbReference type="SMART" id="SM00642"/>
    </source>
</evidence>
<name>A0A449A597_9BACT</name>
<dbReference type="SMART" id="SM00642">
    <property type="entry name" value="Aamy"/>
    <property type="match status" value="1"/>
</dbReference>
<organism evidence="3 4">
    <name type="scientific">Mesomycoplasma neurolyticum</name>
    <dbReference type="NCBI Taxonomy" id="2120"/>
    <lineage>
        <taxon>Bacteria</taxon>
        <taxon>Bacillati</taxon>
        <taxon>Mycoplasmatota</taxon>
        <taxon>Mycoplasmoidales</taxon>
        <taxon>Metamycoplasmataceae</taxon>
        <taxon>Mesomycoplasma</taxon>
    </lineage>
</organism>
<dbReference type="InterPro" id="IPR014756">
    <property type="entry name" value="Ig_E-set"/>
</dbReference>
<proteinExistence type="inferred from homology"/>
<feature type="domain" description="Glycosyl hydrolase family 13 catalytic" evidence="2">
    <location>
        <begin position="180"/>
        <end position="536"/>
    </location>
</feature>
<keyword evidence="3" id="KW-0378">Hydrolase</keyword>
<dbReference type="Gene3D" id="2.60.40.10">
    <property type="entry name" value="Immunoglobulins"/>
    <property type="match status" value="1"/>
</dbReference>
<dbReference type="InterPro" id="IPR013783">
    <property type="entry name" value="Ig-like_fold"/>
</dbReference>
<keyword evidence="3" id="KW-0326">Glycosidase</keyword>
<accession>A0A449A597</accession>
<comment type="similarity">
    <text evidence="1">Belongs to the glycosyl hydrolase 13 family.</text>
</comment>
<dbReference type="Gene3D" id="3.20.20.80">
    <property type="entry name" value="Glycosidases"/>
    <property type="match status" value="1"/>
</dbReference>
<dbReference type="InterPro" id="IPR006047">
    <property type="entry name" value="GH13_cat_dom"/>
</dbReference>
<dbReference type="OrthoDB" id="9761875at2"/>
<dbReference type="AlphaFoldDB" id="A0A449A597"/>
<dbReference type="InterPro" id="IPR004193">
    <property type="entry name" value="Glyco_hydro_13_N"/>
</dbReference>
<dbReference type="RefSeq" id="WP_129719795.1">
    <property type="nucleotide sequence ID" value="NZ_LR214951.1"/>
</dbReference>
<sequence length="668" mass="78689">MSSIKMEQKKYINQIDKQFATYQKLGLFKEKQHFILNFWAPLAIKVQLIIYNKIEADKIIKKMFFKRKNKIWQIKIPFEFKDHFYHIKIYNLNDKNKIVLDPYAKSLSTFDWNGETNNIPKAAIFDWEKLFLNKTKNKLKINTNENLIIYELNIRDFSSLMNNKNCGTRKGTFKCAQNLNVFKYLKKLNVNYLQLLPIHAIYTLNDKNLNILNKNEGNKFITNYNWGYDPMNYFSLAGWYFTDPSDVSNRIKEFKEFVDEAHKNNIGVIMDVVFNHLMTNKILEDILPNYYFRNNSKIVPVSEPALNTEAKMVRKLIFDSLIYFAKYFNIDGFRFDLSTFIDKTTLDLICKKLKKINPNIVLHGEAWQFSDLDYKNSYTKGITVNNYNFAYFNDTIRNAIKGNDSLELASNDYGLIQGNLNYLNDYLVSIVGNTKKVKTNLKFKNKKISYEVFAKDPNMSLQYSACHDGFTLWDKLVTTTDLPFRETLKLYRQALIMQFSVQGKQLILAGTELCQTKPTDFSGQDSEKSLKIINSQNSIFDFENLWVNSNSYKTTDYTNGIKWNNLNNLFIKKFVFSFTSKLLKAYKNSIFFNLNIKNKKIIFHTIKKDFIYYEIQVTKDSLFVMHNFSQNKKILKNIKFNKILFNSDFDNIIQNEFVISAKSSIIFK</sequence>
<dbReference type="EC" id="3.2.1.41" evidence="3"/>
<dbReference type="GO" id="GO:0051060">
    <property type="term" value="F:pullulanase activity"/>
    <property type="evidence" value="ECO:0007669"/>
    <property type="project" value="UniProtKB-EC"/>
</dbReference>
<dbReference type="KEGG" id="mnu:NCTC10166_00373"/>
<dbReference type="CDD" id="cd11341">
    <property type="entry name" value="AmyAc_Pullulanase_LD-like"/>
    <property type="match status" value="1"/>
</dbReference>
<dbReference type="Proteomes" id="UP000289440">
    <property type="component" value="Chromosome"/>
</dbReference>
<reference evidence="3 4" key="1">
    <citation type="submission" date="2019-01" db="EMBL/GenBank/DDBJ databases">
        <authorList>
            <consortium name="Pathogen Informatics"/>
        </authorList>
    </citation>
    <scope>NUCLEOTIDE SEQUENCE [LARGE SCALE GENOMIC DNA]</scope>
    <source>
        <strain evidence="3 4">NCTC10166</strain>
    </source>
</reference>
<protein>
    <submittedName>
        <fullName evidence="3">Pullulanase</fullName>
        <ecNumber evidence="3">3.2.1.41</ecNumber>
    </submittedName>
</protein>
<dbReference type="GO" id="GO:0005975">
    <property type="term" value="P:carbohydrate metabolic process"/>
    <property type="evidence" value="ECO:0007669"/>
    <property type="project" value="InterPro"/>
</dbReference>
<dbReference type="Pfam" id="PF02922">
    <property type="entry name" value="CBM_48"/>
    <property type="match status" value="1"/>
</dbReference>
<dbReference type="PANTHER" id="PTHR43002">
    <property type="entry name" value="GLYCOGEN DEBRANCHING ENZYME"/>
    <property type="match status" value="1"/>
</dbReference>
<evidence type="ECO:0000313" key="3">
    <source>
        <dbReference type="EMBL" id="VEU59402.1"/>
    </source>
</evidence>
<dbReference type="SUPFAM" id="SSF81296">
    <property type="entry name" value="E set domains"/>
    <property type="match status" value="1"/>
</dbReference>
<keyword evidence="4" id="KW-1185">Reference proteome</keyword>
<dbReference type="InterPro" id="IPR017853">
    <property type="entry name" value="GH"/>
</dbReference>
<evidence type="ECO:0000256" key="1">
    <source>
        <dbReference type="ARBA" id="ARBA00008061"/>
    </source>
</evidence>
<evidence type="ECO:0000313" key="4">
    <source>
        <dbReference type="Proteomes" id="UP000289440"/>
    </source>
</evidence>
<gene>
    <name evidence="3" type="primary">pulA</name>
    <name evidence="3" type="ORF">NCTC10166_00373</name>
</gene>